<feature type="domain" description="SHOCT" evidence="2">
    <location>
        <begin position="26"/>
        <end position="52"/>
    </location>
</feature>
<evidence type="ECO:0000259" key="2">
    <source>
        <dbReference type="Pfam" id="PF09851"/>
    </source>
</evidence>
<protein>
    <submittedName>
        <fullName evidence="3">SHOCT domain-containing protein</fullName>
    </submittedName>
</protein>
<dbReference type="Pfam" id="PF09851">
    <property type="entry name" value="SHOCT"/>
    <property type="match status" value="1"/>
</dbReference>
<feature type="compositionally biased region" description="Basic and acidic residues" evidence="1">
    <location>
        <begin position="21"/>
        <end position="39"/>
    </location>
</feature>
<organism evidence="3 4">
    <name type="scientific">Halorussus aquaticus</name>
    <dbReference type="NCBI Taxonomy" id="2953748"/>
    <lineage>
        <taxon>Archaea</taxon>
        <taxon>Methanobacteriati</taxon>
        <taxon>Methanobacteriota</taxon>
        <taxon>Stenosarchaea group</taxon>
        <taxon>Halobacteria</taxon>
        <taxon>Halobacteriales</taxon>
        <taxon>Haladaptataceae</taxon>
        <taxon>Halorussus</taxon>
    </lineage>
</organism>
<evidence type="ECO:0000313" key="3">
    <source>
        <dbReference type="EMBL" id="MFC4824886.1"/>
    </source>
</evidence>
<dbReference type="GeneID" id="73044413"/>
<gene>
    <name evidence="3" type="ORF">ACFO9K_11510</name>
</gene>
<dbReference type="AlphaFoldDB" id="A0ABD5Q3U3"/>
<dbReference type="InterPro" id="IPR018649">
    <property type="entry name" value="SHOCT"/>
</dbReference>
<proteinExistence type="predicted"/>
<comment type="caution">
    <text evidence="3">The sequence shown here is derived from an EMBL/GenBank/DDBJ whole genome shotgun (WGS) entry which is preliminary data.</text>
</comment>
<sequence length="74" mass="8492">MGDRSEDRSAGDAEADESAESDNRGALETLRERYARGELTDEQFERKVERLLDTESLEDVEDRARVREEETNSV</sequence>
<feature type="compositionally biased region" description="Basic and acidic residues" evidence="1">
    <location>
        <begin position="1"/>
        <end position="11"/>
    </location>
</feature>
<name>A0ABD5Q3U3_9EURY</name>
<keyword evidence="4" id="KW-1185">Reference proteome</keyword>
<reference evidence="3 4" key="1">
    <citation type="journal article" date="2019" name="Int. J. Syst. Evol. Microbiol.">
        <title>The Global Catalogue of Microorganisms (GCM) 10K type strain sequencing project: providing services to taxonomists for standard genome sequencing and annotation.</title>
        <authorList>
            <consortium name="The Broad Institute Genomics Platform"/>
            <consortium name="The Broad Institute Genome Sequencing Center for Infectious Disease"/>
            <person name="Wu L."/>
            <person name="Ma J."/>
        </authorList>
    </citation>
    <scope>NUCLEOTIDE SEQUENCE [LARGE SCALE GENOMIC DNA]</scope>
    <source>
        <strain evidence="3 4">XZYJ18</strain>
    </source>
</reference>
<evidence type="ECO:0000313" key="4">
    <source>
        <dbReference type="Proteomes" id="UP001595945"/>
    </source>
</evidence>
<dbReference type="RefSeq" id="WP_379793285.1">
    <property type="nucleotide sequence ID" value="NZ_CP100400.1"/>
</dbReference>
<dbReference type="EMBL" id="JBHSHT010000001">
    <property type="protein sequence ID" value="MFC4824886.1"/>
    <property type="molecule type" value="Genomic_DNA"/>
</dbReference>
<feature type="region of interest" description="Disordered" evidence="1">
    <location>
        <begin position="1"/>
        <end position="39"/>
    </location>
</feature>
<accession>A0ABD5Q3U3</accession>
<dbReference type="Proteomes" id="UP001595945">
    <property type="component" value="Unassembled WGS sequence"/>
</dbReference>
<evidence type="ECO:0000256" key="1">
    <source>
        <dbReference type="SAM" id="MobiDB-lite"/>
    </source>
</evidence>